<dbReference type="EMBL" id="JBEPMB010000001">
    <property type="protein sequence ID" value="MET3611874.1"/>
    <property type="molecule type" value="Genomic_DNA"/>
</dbReference>
<reference evidence="3 4" key="1">
    <citation type="submission" date="2024-06" db="EMBL/GenBank/DDBJ databases">
        <title>Genomic Encyclopedia of Type Strains, Phase IV (KMG-IV): sequencing the most valuable type-strain genomes for metagenomic binning, comparative biology and taxonomic classification.</title>
        <authorList>
            <person name="Goeker M."/>
        </authorList>
    </citation>
    <scope>NUCLEOTIDE SEQUENCE [LARGE SCALE GENOMIC DNA]</scope>
    <source>
        <strain evidence="3 4">DSM 29780</strain>
    </source>
</reference>
<keyword evidence="3" id="KW-0808">Transferase</keyword>
<dbReference type="InterPro" id="IPR001296">
    <property type="entry name" value="Glyco_trans_1"/>
</dbReference>
<dbReference type="CDD" id="cd03801">
    <property type="entry name" value="GT4_PimA-like"/>
    <property type="match status" value="1"/>
</dbReference>
<dbReference type="PANTHER" id="PTHR45947:SF3">
    <property type="entry name" value="SULFOQUINOVOSYL TRANSFERASE SQD2"/>
    <property type="match status" value="1"/>
</dbReference>
<gene>
    <name evidence="3" type="ORF">ABID16_000179</name>
</gene>
<dbReference type="SUPFAM" id="SSF53756">
    <property type="entry name" value="UDP-Glycosyltransferase/glycogen phosphorylase"/>
    <property type="match status" value="1"/>
</dbReference>
<dbReference type="Proteomes" id="UP001549047">
    <property type="component" value="Unassembled WGS sequence"/>
</dbReference>
<dbReference type="InterPro" id="IPR050194">
    <property type="entry name" value="Glycosyltransferase_grp1"/>
</dbReference>
<protein>
    <submittedName>
        <fullName evidence="3">Alpha-1,3-mannosyltransferase</fullName>
        <ecNumber evidence="3">2.4.1.252</ecNumber>
    </submittedName>
</protein>
<comment type="caution">
    <text evidence="3">The sequence shown here is derived from an EMBL/GenBank/DDBJ whole genome shotgun (WGS) entry which is preliminary data.</text>
</comment>
<proteinExistence type="predicted"/>
<dbReference type="RefSeq" id="WP_354554270.1">
    <property type="nucleotide sequence ID" value="NZ_JBEPMB010000001.1"/>
</dbReference>
<name>A0ABV2IVY6_9HYPH</name>
<dbReference type="Pfam" id="PF00534">
    <property type="entry name" value="Glycos_transf_1"/>
    <property type="match status" value="1"/>
</dbReference>
<dbReference type="GO" id="GO:0016757">
    <property type="term" value="F:glycosyltransferase activity"/>
    <property type="evidence" value="ECO:0007669"/>
    <property type="project" value="UniProtKB-KW"/>
</dbReference>
<organism evidence="3 4">
    <name type="scientific">Rhizobium aquaticum</name>
    <dbReference type="NCBI Taxonomy" id="1549636"/>
    <lineage>
        <taxon>Bacteria</taxon>
        <taxon>Pseudomonadati</taxon>
        <taxon>Pseudomonadota</taxon>
        <taxon>Alphaproteobacteria</taxon>
        <taxon>Hyphomicrobiales</taxon>
        <taxon>Rhizobiaceae</taxon>
        <taxon>Rhizobium/Agrobacterium group</taxon>
        <taxon>Rhizobium</taxon>
    </lineage>
</organism>
<keyword evidence="4" id="KW-1185">Reference proteome</keyword>
<keyword evidence="3" id="KW-0328">Glycosyltransferase</keyword>
<dbReference type="InterPro" id="IPR028098">
    <property type="entry name" value="Glyco_trans_4-like_N"/>
</dbReference>
<dbReference type="EC" id="2.4.1.252" evidence="3"/>
<accession>A0ABV2IVY6</accession>
<feature type="domain" description="Glycosyltransferase subfamily 4-like N-terminal" evidence="2">
    <location>
        <begin position="24"/>
        <end position="187"/>
    </location>
</feature>
<feature type="domain" description="Glycosyl transferase family 1" evidence="1">
    <location>
        <begin position="197"/>
        <end position="339"/>
    </location>
</feature>
<dbReference type="Pfam" id="PF13439">
    <property type="entry name" value="Glyco_transf_4"/>
    <property type="match status" value="1"/>
</dbReference>
<dbReference type="Gene3D" id="3.40.50.2000">
    <property type="entry name" value="Glycogen Phosphorylase B"/>
    <property type="match status" value="2"/>
</dbReference>
<evidence type="ECO:0000313" key="3">
    <source>
        <dbReference type="EMBL" id="MET3611874.1"/>
    </source>
</evidence>
<sequence>MPPSIHHAQPLVTHVVRQFLPNRGGLEDVVANLCLQLPGLGYRTRVITLDRLFVARDETLPARETISGIEIIRIPWRGSTRYPIAPQVFRHLADADLVHVHAVDFFFDALALGRMIHRKPMIATTHGGFFHTKNYAAIKALWFNTLTRLSTTAYRELVCCSQSDLARFAPIAGPRATLIENGTDTEKFADCASRTPVKGMITIGRFSANKQLPRLIAAMRALVDRDPEWRLTIAGVPSDLTEADLRQAIAAHGLEHAVDLVIDASNAEIARLMSETSLFVSASEYEGFGLVAVEAMSAGLIPVLQPNDAYQTLAARHKTVRLADFIDPKAAAAAIAASFDARAADETARATAMTEAADYAWAHVARRYADLYDRVLKR</sequence>
<evidence type="ECO:0000313" key="4">
    <source>
        <dbReference type="Proteomes" id="UP001549047"/>
    </source>
</evidence>
<dbReference type="PANTHER" id="PTHR45947">
    <property type="entry name" value="SULFOQUINOVOSYL TRANSFERASE SQD2"/>
    <property type="match status" value="1"/>
</dbReference>
<evidence type="ECO:0000259" key="2">
    <source>
        <dbReference type="Pfam" id="PF13439"/>
    </source>
</evidence>
<evidence type="ECO:0000259" key="1">
    <source>
        <dbReference type="Pfam" id="PF00534"/>
    </source>
</evidence>